<reference evidence="2 3" key="1">
    <citation type="submission" date="2019-04" db="EMBL/GenBank/DDBJ databases">
        <title>Rhodococcus oryzae sp. nov., a novel actinomycete isolated from rhizosphere soil of rice (Oryza sativa L.).</title>
        <authorList>
            <person name="Li C."/>
        </authorList>
    </citation>
    <scope>NUCLEOTIDE SEQUENCE [LARGE SCALE GENOMIC DNA]</scope>
    <source>
        <strain evidence="2 3">NEAU-CX67</strain>
    </source>
</reference>
<sequence length="217" mass="24167">MTDERSDTNETYRITGVALTDTSILLTLADGQTLTEPLRRHVRLEKATPAERERWGLTDDGHGVNWPELWEPSPEGMVSVWEILQDRLYDAALGRLKTADWNVDAISPRDFDLVALWRAEADINNGGFLQFLGNWGIRNHETAVEALDAIGATAAAGLVRAMFIVVEPHLAAGGIESISDIYGRLTEAENERLGVLDEAFWDYPDPLTRLVVEHYGP</sequence>
<evidence type="ECO:0000313" key="3">
    <source>
        <dbReference type="Proteomes" id="UP000305109"/>
    </source>
</evidence>
<proteinExistence type="predicted"/>
<protein>
    <submittedName>
        <fullName evidence="2">DUF4375 domain-containing protein</fullName>
    </submittedName>
</protein>
<accession>A0ABY2RQI7</accession>
<evidence type="ECO:0000313" key="2">
    <source>
        <dbReference type="EMBL" id="TJZ81271.1"/>
    </source>
</evidence>
<gene>
    <name evidence="2" type="ORF">FCG67_01050</name>
</gene>
<name>A0ABY2RQI7_9NOCA</name>
<evidence type="ECO:0000259" key="1">
    <source>
        <dbReference type="Pfam" id="PF14300"/>
    </source>
</evidence>
<organism evidence="2 3">
    <name type="scientific">Rhodococcus oryzae</name>
    <dbReference type="NCBI Taxonomy" id="2571143"/>
    <lineage>
        <taxon>Bacteria</taxon>
        <taxon>Bacillati</taxon>
        <taxon>Actinomycetota</taxon>
        <taxon>Actinomycetes</taxon>
        <taxon>Mycobacteriales</taxon>
        <taxon>Nocardiaceae</taxon>
        <taxon>Rhodococcus</taxon>
    </lineage>
</organism>
<dbReference type="Pfam" id="PF14300">
    <property type="entry name" value="DMP19"/>
    <property type="match status" value="1"/>
</dbReference>
<keyword evidence="3" id="KW-1185">Reference proteome</keyword>
<dbReference type="EMBL" id="SUMD01000001">
    <property type="protein sequence ID" value="TJZ81271.1"/>
    <property type="molecule type" value="Genomic_DNA"/>
</dbReference>
<dbReference type="Proteomes" id="UP000305109">
    <property type="component" value="Unassembled WGS sequence"/>
</dbReference>
<dbReference type="InterPro" id="IPR025402">
    <property type="entry name" value="DMP19_C"/>
</dbReference>
<dbReference type="RefSeq" id="WP_136906379.1">
    <property type="nucleotide sequence ID" value="NZ_SUMD01000001.1"/>
</dbReference>
<dbReference type="Pfam" id="PF10387">
    <property type="entry name" value="DUF2442"/>
    <property type="match status" value="1"/>
</dbReference>
<dbReference type="InterPro" id="IPR018841">
    <property type="entry name" value="DUF2442"/>
</dbReference>
<dbReference type="Gene3D" id="1.20.1420.60">
    <property type="match status" value="1"/>
</dbReference>
<comment type="caution">
    <text evidence="2">The sequence shown here is derived from an EMBL/GenBank/DDBJ whole genome shotgun (WGS) entry which is preliminary data.</text>
</comment>
<feature type="domain" description="DNA mimic protein DMP19 C-terminal" evidence="1">
    <location>
        <begin position="105"/>
        <end position="209"/>
    </location>
</feature>
<dbReference type="Gene3D" id="3.30.2020.40">
    <property type="entry name" value="Uncharacterised protein PF10387, DUF2442"/>
    <property type="match status" value="1"/>
</dbReference>